<accession>A0ABS9MDK2</accession>
<evidence type="ECO:0000313" key="3">
    <source>
        <dbReference type="Proteomes" id="UP001200313"/>
    </source>
</evidence>
<feature type="transmembrane region" description="Helical" evidence="1">
    <location>
        <begin position="33"/>
        <end position="55"/>
    </location>
</feature>
<sequence length="384" mass="43623">MNAKKFSDAMSELDTKYVDEALNYKKKAKRYGWIKWGAMAACVAAAILVGVRMVAPEKNGLSMLTIPDMESSGMGFEGWLGYDITQWDNGNPWSESMEFSVLPVYQNGSYDAAGKPVGLSRDDMIQRLETAIAALNLDSYDIETEQECLTANADGVQICVYADGMIEVWFEDGQTLPEGYSFTFFDTTDAEAEQALDYLSQEYSELIGFSEPEKVLSGSYIIWNDYDGAGNYVTEPRLEREYALYDSSGDDLEDILNYKYNCVRFYPDDNGKLSLIRIYNGLSCAENLGDYPIISTDEAYKLLLKGHYITSVPYAITDAELICKVELVYRNSRTEKTFLPYYRFYVELPEMRQENGLTDYGAYYVPAIQEEYIRNMPLWDGNIN</sequence>
<keyword evidence="3" id="KW-1185">Reference proteome</keyword>
<evidence type="ECO:0000313" key="2">
    <source>
        <dbReference type="EMBL" id="MCG4528688.1"/>
    </source>
</evidence>
<keyword evidence="1" id="KW-1133">Transmembrane helix</keyword>
<organism evidence="2 3">
    <name type="scientific">Intestinimonas massiliensis</name>
    <name type="common">ex Afouda et al. 2020</name>
    <dbReference type="NCBI Taxonomy" id="1673721"/>
    <lineage>
        <taxon>Bacteria</taxon>
        <taxon>Bacillati</taxon>
        <taxon>Bacillota</taxon>
        <taxon>Clostridia</taxon>
        <taxon>Eubacteriales</taxon>
        <taxon>Intestinimonas</taxon>
    </lineage>
</organism>
<proteinExistence type="predicted"/>
<evidence type="ECO:0000256" key="1">
    <source>
        <dbReference type="SAM" id="Phobius"/>
    </source>
</evidence>
<reference evidence="2 3" key="1">
    <citation type="submission" date="2022-01" db="EMBL/GenBank/DDBJ databases">
        <title>Collection of gut derived symbiotic bacterial strains cultured from healthy donors.</title>
        <authorList>
            <person name="Lin H."/>
            <person name="Kohout C."/>
            <person name="Waligurski E."/>
            <person name="Pamer E.G."/>
        </authorList>
    </citation>
    <scope>NUCLEOTIDE SEQUENCE [LARGE SCALE GENOMIC DNA]</scope>
    <source>
        <strain evidence="2 3">DFI.3.7</strain>
    </source>
</reference>
<dbReference type="RefSeq" id="WP_238074971.1">
    <property type="nucleotide sequence ID" value="NZ_JAKNJB010000041.1"/>
</dbReference>
<dbReference type="EMBL" id="JAKNJB010000041">
    <property type="protein sequence ID" value="MCG4528688.1"/>
    <property type="molecule type" value="Genomic_DNA"/>
</dbReference>
<keyword evidence="1" id="KW-0812">Transmembrane</keyword>
<comment type="caution">
    <text evidence="2">The sequence shown here is derived from an EMBL/GenBank/DDBJ whole genome shotgun (WGS) entry which is preliminary data.</text>
</comment>
<gene>
    <name evidence="2" type="ORF">L0P79_16715</name>
</gene>
<dbReference type="Proteomes" id="UP001200313">
    <property type="component" value="Unassembled WGS sequence"/>
</dbReference>
<protein>
    <submittedName>
        <fullName evidence="2">Uncharacterized protein</fullName>
    </submittedName>
</protein>
<keyword evidence="1" id="KW-0472">Membrane</keyword>
<name>A0ABS9MDK2_9FIRM</name>